<name>A0ABP0PY30_9DINO</name>
<dbReference type="SUPFAM" id="SSF49562">
    <property type="entry name" value="C2 domain (Calcium/lipid-binding domain, CaLB)"/>
    <property type="match status" value="1"/>
</dbReference>
<organism evidence="3 4">
    <name type="scientific">Durusdinium trenchii</name>
    <dbReference type="NCBI Taxonomy" id="1381693"/>
    <lineage>
        <taxon>Eukaryota</taxon>
        <taxon>Sar</taxon>
        <taxon>Alveolata</taxon>
        <taxon>Dinophyceae</taxon>
        <taxon>Suessiales</taxon>
        <taxon>Symbiodiniaceae</taxon>
        <taxon>Durusdinium</taxon>
    </lineage>
</organism>
<feature type="region of interest" description="Disordered" evidence="1">
    <location>
        <begin position="154"/>
        <end position="179"/>
    </location>
</feature>
<feature type="domain" description="C2" evidence="2">
    <location>
        <begin position="166"/>
        <end position="304"/>
    </location>
</feature>
<dbReference type="InterPro" id="IPR000008">
    <property type="entry name" value="C2_dom"/>
</dbReference>
<dbReference type="Pfam" id="PF00168">
    <property type="entry name" value="C2"/>
    <property type="match status" value="1"/>
</dbReference>
<dbReference type="PROSITE" id="PS50004">
    <property type="entry name" value="C2"/>
    <property type="match status" value="1"/>
</dbReference>
<evidence type="ECO:0000313" key="3">
    <source>
        <dbReference type="EMBL" id="CAK9080273.1"/>
    </source>
</evidence>
<evidence type="ECO:0000259" key="2">
    <source>
        <dbReference type="PROSITE" id="PS50004"/>
    </source>
</evidence>
<dbReference type="InterPro" id="IPR035892">
    <property type="entry name" value="C2_domain_sf"/>
</dbReference>
<proteinExistence type="predicted"/>
<reference evidence="3 4" key="1">
    <citation type="submission" date="2024-02" db="EMBL/GenBank/DDBJ databases">
        <authorList>
            <person name="Chen Y."/>
            <person name="Shah S."/>
            <person name="Dougan E. K."/>
            <person name="Thang M."/>
            <person name="Chan C."/>
        </authorList>
    </citation>
    <scope>NUCLEOTIDE SEQUENCE [LARGE SCALE GENOMIC DNA]</scope>
</reference>
<feature type="compositionally biased region" description="Low complexity" evidence="1">
    <location>
        <begin position="169"/>
        <end position="178"/>
    </location>
</feature>
<gene>
    <name evidence="3" type="ORF">SCF082_LOCUS38278</name>
</gene>
<dbReference type="CDD" id="cd00030">
    <property type="entry name" value="C2"/>
    <property type="match status" value="1"/>
</dbReference>
<keyword evidence="4" id="KW-1185">Reference proteome</keyword>
<dbReference type="EMBL" id="CAXAMM010038707">
    <property type="protein sequence ID" value="CAK9080273.1"/>
    <property type="molecule type" value="Genomic_DNA"/>
</dbReference>
<sequence>MGLRSLAVHYPSKSTFHRISGVRGEDRDVAEQLLIFITLLPDKDSKTPTELWAGYTKKVPAVVDTAAELSCIEPAAKANLVRWSGDLLAEMRKRKNFEEDPADAEKFLLSKFKPEKREQLQPVAHFYLQELKKGKKEPLVTLVNLLRKEVIGPKMLDSAKGPPAPAPESPQSSPGGSPRYHRVKLEIEVVRATDLPSAALLSTSDPYVVVSIVDGHPLQDPEALKGYEDWRSVHEQFSGQTRVAEGTNPEFRARFLAEVRNREQTHIHFRLLDQDSISHADREIGQAVLPLVDVLGESWAAVRAIALRPMDRTNAQAWAAISKTRLHVAVISEGILGRVKNEEQIQRAAAKWQVQAHGRRAARPRADQETGLLDFFG</sequence>
<protein>
    <recommendedName>
        <fullName evidence="2">C2 domain-containing protein</fullName>
    </recommendedName>
</protein>
<dbReference type="Proteomes" id="UP001642464">
    <property type="component" value="Unassembled WGS sequence"/>
</dbReference>
<accession>A0ABP0PY30</accession>
<dbReference type="Gene3D" id="2.60.40.150">
    <property type="entry name" value="C2 domain"/>
    <property type="match status" value="1"/>
</dbReference>
<evidence type="ECO:0000256" key="1">
    <source>
        <dbReference type="SAM" id="MobiDB-lite"/>
    </source>
</evidence>
<dbReference type="SMART" id="SM00239">
    <property type="entry name" value="C2"/>
    <property type="match status" value="1"/>
</dbReference>
<comment type="caution">
    <text evidence="3">The sequence shown here is derived from an EMBL/GenBank/DDBJ whole genome shotgun (WGS) entry which is preliminary data.</text>
</comment>
<evidence type="ECO:0000313" key="4">
    <source>
        <dbReference type="Proteomes" id="UP001642464"/>
    </source>
</evidence>